<comment type="caution">
    <text evidence="1">The sequence shown here is derived from an EMBL/GenBank/DDBJ whole genome shotgun (WGS) entry which is preliminary data.</text>
</comment>
<dbReference type="EMBL" id="JASSZA010000016">
    <property type="protein sequence ID" value="KAK2091746.1"/>
    <property type="molecule type" value="Genomic_DNA"/>
</dbReference>
<dbReference type="Proteomes" id="UP001266305">
    <property type="component" value="Unassembled WGS sequence"/>
</dbReference>
<organism evidence="1 2">
    <name type="scientific">Saguinus oedipus</name>
    <name type="common">Cotton-top tamarin</name>
    <name type="synonym">Oedipomidas oedipus</name>
    <dbReference type="NCBI Taxonomy" id="9490"/>
    <lineage>
        <taxon>Eukaryota</taxon>
        <taxon>Metazoa</taxon>
        <taxon>Chordata</taxon>
        <taxon>Craniata</taxon>
        <taxon>Vertebrata</taxon>
        <taxon>Euteleostomi</taxon>
        <taxon>Mammalia</taxon>
        <taxon>Eutheria</taxon>
        <taxon>Euarchontoglires</taxon>
        <taxon>Primates</taxon>
        <taxon>Haplorrhini</taxon>
        <taxon>Platyrrhini</taxon>
        <taxon>Cebidae</taxon>
        <taxon>Callitrichinae</taxon>
        <taxon>Saguinus</taxon>
    </lineage>
</organism>
<keyword evidence="2" id="KW-1185">Reference proteome</keyword>
<proteinExistence type="predicted"/>
<accession>A0ABQ9U4K7</accession>
<sequence length="152" mass="17125">MATIRLRKYLKVFSLTLTQIDKDEDRRKGSLDVKAVASRATEVSNQRQQSSMARTHSMTIEVPITKVIHIINAAKEISPMPMTEALDRVLKILRTTELYSPQFGVKDDDPDANDLVGGLMSDGLRRLSGNEYVLSTKKHSNGFKQYNHSHLP</sequence>
<gene>
    <name evidence="1" type="primary">PDE8A_2</name>
    <name evidence="1" type="ORF">P7K49_031030</name>
</gene>
<evidence type="ECO:0000313" key="1">
    <source>
        <dbReference type="EMBL" id="KAK2091746.1"/>
    </source>
</evidence>
<evidence type="ECO:0000313" key="2">
    <source>
        <dbReference type="Proteomes" id="UP001266305"/>
    </source>
</evidence>
<reference evidence="1 2" key="1">
    <citation type="submission" date="2023-05" db="EMBL/GenBank/DDBJ databases">
        <title>B98-5 Cell Line De Novo Hybrid Assembly: An Optical Mapping Approach.</title>
        <authorList>
            <person name="Kananen K."/>
            <person name="Auerbach J.A."/>
            <person name="Kautto E."/>
            <person name="Blachly J.S."/>
        </authorList>
    </citation>
    <scope>NUCLEOTIDE SEQUENCE [LARGE SCALE GENOMIC DNA]</scope>
    <source>
        <strain evidence="1">B95-8</strain>
        <tissue evidence="1">Cell line</tissue>
    </source>
</reference>
<protein>
    <submittedName>
        <fullName evidence="1">High affinity cAMP-specific and IBMX-insensitive 3',5'-cyclic phosphodiesterase 8A</fullName>
    </submittedName>
</protein>
<name>A0ABQ9U4K7_SAGOE</name>